<dbReference type="OrthoDB" id="6148087at2759"/>
<evidence type="ECO:0000256" key="1">
    <source>
        <dbReference type="SAM" id="MobiDB-lite"/>
    </source>
</evidence>
<feature type="compositionally biased region" description="Acidic residues" evidence="1">
    <location>
        <begin position="145"/>
        <end position="154"/>
    </location>
</feature>
<reference evidence="2 3" key="1">
    <citation type="submission" date="2019-01" db="EMBL/GenBank/DDBJ databases">
        <title>A draft genome assembly of the solar-powered sea slug Elysia chlorotica.</title>
        <authorList>
            <person name="Cai H."/>
            <person name="Li Q."/>
            <person name="Fang X."/>
            <person name="Li J."/>
            <person name="Curtis N.E."/>
            <person name="Altenburger A."/>
            <person name="Shibata T."/>
            <person name="Feng M."/>
            <person name="Maeda T."/>
            <person name="Schwartz J.A."/>
            <person name="Shigenobu S."/>
            <person name="Lundholm N."/>
            <person name="Nishiyama T."/>
            <person name="Yang H."/>
            <person name="Hasebe M."/>
            <person name="Li S."/>
            <person name="Pierce S.K."/>
            <person name="Wang J."/>
        </authorList>
    </citation>
    <scope>NUCLEOTIDE SEQUENCE [LARGE SCALE GENOMIC DNA]</scope>
    <source>
        <strain evidence="2">EC2010</strain>
        <tissue evidence="2">Whole organism of an adult</tissue>
    </source>
</reference>
<name>A0A433U043_ELYCH</name>
<feature type="region of interest" description="Disordered" evidence="1">
    <location>
        <begin position="137"/>
        <end position="160"/>
    </location>
</feature>
<gene>
    <name evidence="2" type="ORF">EGW08_005135</name>
</gene>
<feature type="region of interest" description="Disordered" evidence="1">
    <location>
        <begin position="48"/>
        <end position="102"/>
    </location>
</feature>
<keyword evidence="3" id="KW-1185">Reference proteome</keyword>
<comment type="caution">
    <text evidence="2">The sequence shown here is derived from an EMBL/GenBank/DDBJ whole genome shotgun (WGS) entry which is preliminary data.</text>
</comment>
<dbReference type="EMBL" id="RQTK01000119">
    <property type="protein sequence ID" value="RUS87135.1"/>
    <property type="molecule type" value="Genomic_DNA"/>
</dbReference>
<feature type="region of interest" description="Disordered" evidence="1">
    <location>
        <begin position="228"/>
        <end position="275"/>
    </location>
</feature>
<proteinExistence type="predicted"/>
<dbReference type="Proteomes" id="UP000271974">
    <property type="component" value="Unassembled WGS sequence"/>
</dbReference>
<organism evidence="2 3">
    <name type="scientific">Elysia chlorotica</name>
    <name type="common">Eastern emerald elysia</name>
    <name type="synonym">Sea slug</name>
    <dbReference type="NCBI Taxonomy" id="188477"/>
    <lineage>
        <taxon>Eukaryota</taxon>
        <taxon>Metazoa</taxon>
        <taxon>Spiralia</taxon>
        <taxon>Lophotrochozoa</taxon>
        <taxon>Mollusca</taxon>
        <taxon>Gastropoda</taxon>
        <taxon>Heterobranchia</taxon>
        <taxon>Euthyneura</taxon>
        <taxon>Panpulmonata</taxon>
        <taxon>Sacoglossa</taxon>
        <taxon>Placobranchoidea</taxon>
        <taxon>Plakobranchidae</taxon>
        <taxon>Elysia</taxon>
    </lineage>
</organism>
<accession>A0A433U043</accession>
<dbReference type="AlphaFoldDB" id="A0A433U043"/>
<sequence>MAVLLGLKFSPSGEYRPGAWPGLWFPPQSCQEHLSNMIYTRASTSLVAPAASKSKGDGKSSSKSSKRRPLRETKTPALPSRDKGRESCGQMPVSKPPDSSTDNMTAIKVQLQQLMCILPVVEEIKLAYDVYNEQANTADRHPDSEEGEVDEEADTFTPQPASGLDYFMTVQVGDPRRQPIEKQLFYAQDMLFSSELPEKIKDLGETFKVSQRVNKRFHPYKNEYNKKPFPFLGQRHSSWKKGRGARWGNPNYRQDRYLGQAPRQNPGKKNQPKRN</sequence>
<feature type="compositionally biased region" description="Basic and acidic residues" evidence="1">
    <location>
        <begin position="70"/>
        <end position="86"/>
    </location>
</feature>
<evidence type="ECO:0000313" key="3">
    <source>
        <dbReference type="Proteomes" id="UP000271974"/>
    </source>
</evidence>
<evidence type="ECO:0000313" key="2">
    <source>
        <dbReference type="EMBL" id="RUS87135.1"/>
    </source>
</evidence>
<protein>
    <submittedName>
        <fullName evidence="2">Uncharacterized protein</fullName>
    </submittedName>
</protein>